<comment type="caution">
    <text evidence="1">The sequence shown here is derived from an EMBL/GenBank/DDBJ whole genome shotgun (WGS) entry which is preliminary data.</text>
</comment>
<proteinExistence type="predicted"/>
<protein>
    <submittedName>
        <fullName evidence="1">Uncharacterized protein</fullName>
    </submittedName>
</protein>
<evidence type="ECO:0000313" key="2">
    <source>
        <dbReference type="Proteomes" id="UP000785679"/>
    </source>
</evidence>
<dbReference type="Proteomes" id="UP000785679">
    <property type="component" value="Unassembled WGS sequence"/>
</dbReference>
<evidence type="ECO:0000313" key="1">
    <source>
        <dbReference type="EMBL" id="TNV88050.1"/>
    </source>
</evidence>
<dbReference type="AlphaFoldDB" id="A0A8J8P8N3"/>
<reference evidence="1" key="1">
    <citation type="submission" date="2019-06" db="EMBL/GenBank/DDBJ databases">
        <authorList>
            <person name="Zheng W."/>
        </authorList>
    </citation>
    <scope>NUCLEOTIDE SEQUENCE</scope>
    <source>
        <strain evidence="1">QDHG01</strain>
    </source>
</reference>
<dbReference type="EMBL" id="RRYP01000083">
    <property type="protein sequence ID" value="TNV88050.1"/>
    <property type="molecule type" value="Genomic_DNA"/>
</dbReference>
<gene>
    <name evidence="1" type="ORF">FGO68_gene16004</name>
</gene>
<dbReference type="OrthoDB" id="327389at2759"/>
<organism evidence="1 2">
    <name type="scientific">Halteria grandinella</name>
    <dbReference type="NCBI Taxonomy" id="5974"/>
    <lineage>
        <taxon>Eukaryota</taxon>
        <taxon>Sar</taxon>
        <taxon>Alveolata</taxon>
        <taxon>Ciliophora</taxon>
        <taxon>Intramacronucleata</taxon>
        <taxon>Spirotrichea</taxon>
        <taxon>Stichotrichia</taxon>
        <taxon>Sporadotrichida</taxon>
        <taxon>Halteriidae</taxon>
        <taxon>Halteria</taxon>
    </lineage>
</organism>
<sequence length="846" mass="97256">MYNLTIQDSSFTRFSSCGAVLSNYHTSDIALTPPEGKVWLLAPRYKGYATEWQKAANQFLRNRYCLHKPQFYEDIEETTISGTRWAISSFERFNVNNFTNEIRILGNTFSNFNYLKAYHLEGEEDRMVHFLDQVTKDSLRNMGLIIAFRDNFNASFASIEGNLFKDTFMAIQILQEFGGSSAQVNQNIFGHQYYDEPYAQQHHLISIANVTDSLIVINHNTFQNISLSGPLINLEEQPGQITTPFIIANNIFETVMGFLNSNVIQIARQIFITGSGIDIDYKFLAPFVDMKPDFEDLFEKESYSLQMLQGGGNIIIMGNQFNEICGQTKVDAAIMLIGVRHDISYQRANFMNNFPILSIEYFKDRFKSLSTEGLEELLFKDVRINHPRIGEISLRRIGVNISGNIYSDICMGADKYYYNWFEDTTDLDARGALARFYFIPQVNLFNETYVNIRDCSGWSLTYTDYVQKKIKNIPEILGRTFYNEDFNYDFSIPSYLQDTLSASLLVVSYCTHIFLQGTFDNVWLFDRIGALSRTQSQALILFIEYSNGIVVIGDEIETSTFQNLNGFLNDRTIGSKMLLDDIQLTQDEKFSQYGTGSIMFKVHSTENEFQVVKMQNIVIKDSYFAANKDSMYFDKKTLRCPAIISTDMGDESYDNMPDIVLLFNISLINVQFDGANHYFEILARDIQLDTLNFERLGFREAPGSDAFVVQAAQEDRIVRNPKIPAGLIKLMLFTSDHDQQNDITIINVKIDRVDPVLGPFPLILVERSYDQLTYIESNIILDNVLIKDSLLKGNEDELLIPGASLFKIETAKELSINVQVSQLNMEKVFSKCKFYHFYQYLHRWHL</sequence>
<name>A0A8J8P8N3_HALGN</name>
<keyword evidence="2" id="KW-1185">Reference proteome</keyword>
<accession>A0A8J8P8N3</accession>